<gene>
    <name evidence="1" type="ORF">PHYBLDRAFT_112449</name>
</gene>
<dbReference type="Pfam" id="PF02992">
    <property type="entry name" value="Transposase_21"/>
    <property type="match status" value="1"/>
</dbReference>
<evidence type="ECO:0000313" key="1">
    <source>
        <dbReference type="EMBL" id="OAD74052.1"/>
    </source>
</evidence>
<organism evidence="1 2">
    <name type="scientific">Phycomyces blakesleeanus (strain ATCC 8743b / DSM 1359 / FGSC 10004 / NBRC 33097 / NRRL 1555)</name>
    <dbReference type="NCBI Taxonomy" id="763407"/>
    <lineage>
        <taxon>Eukaryota</taxon>
        <taxon>Fungi</taxon>
        <taxon>Fungi incertae sedis</taxon>
        <taxon>Mucoromycota</taxon>
        <taxon>Mucoromycotina</taxon>
        <taxon>Mucoromycetes</taxon>
        <taxon>Mucorales</taxon>
        <taxon>Phycomycetaceae</taxon>
        <taxon>Phycomyces</taxon>
    </lineage>
</organism>
<dbReference type="Proteomes" id="UP000077315">
    <property type="component" value="Unassembled WGS sequence"/>
</dbReference>
<protein>
    <submittedName>
        <fullName evidence="1">Uncharacterized protein</fullName>
    </submittedName>
</protein>
<sequence>MLTLNIDWFQSFDGVTYSCGAIYLSVNNLPREERYKKGNIVLVRLMSGPSGAKTSQINHYLRPLVTKLNQLYSGVAIPTNECPSGTLVHAAILLVACDIPAARKTCGFTSHASTNTCHVCNHWFSHHSDGRGMDHSGFIFSNWIFNTDEENKRNAERWRQAGSNAERARLEKENGVCWSELHRLQYFNAVECTIIDPMHNLFLGTAK</sequence>
<evidence type="ECO:0000313" key="2">
    <source>
        <dbReference type="Proteomes" id="UP000077315"/>
    </source>
</evidence>
<name>A0A162U7D0_PHYB8</name>
<proteinExistence type="predicted"/>
<dbReference type="STRING" id="763407.A0A162U7D0"/>
<dbReference type="PANTHER" id="PTHR46579:SF2">
    <property type="entry name" value="C2H2-TYPE DOMAIN-CONTAINING PROTEIN"/>
    <property type="match status" value="1"/>
</dbReference>
<dbReference type="InterPro" id="IPR004242">
    <property type="entry name" value="Transposase_21"/>
</dbReference>
<keyword evidence="2" id="KW-1185">Reference proteome</keyword>
<dbReference type="GeneID" id="28989191"/>
<dbReference type="RefSeq" id="XP_018292092.1">
    <property type="nucleotide sequence ID" value="XM_018428285.1"/>
</dbReference>
<dbReference type="AlphaFoldDB" id="A0A162U7D0"/>
<feature type="non-terminal residue" evidence="1">
    <location>
        <position position="207"/>
    </location>
</feature>
<reference evidence="2" key="1">
    <citation type="submission" date="2015-06" db="EMBL/GenBank/DDBJ databases">
        <title>Expansion of signal transduction pathways in fungi by whole-genome duplication.</title>
        <authorList>
            <consortium name="DOE Joint Genome Institute"/>
            <person name="Corrochano L.M."/>
            <person name="Kuo A."/>
            <person name="Marcet-Houben M."/>
            <person name="Polaino S."/>
            <person name="Salamov A."/>
            <person name="Villalobos J.M."/>
            <person name="Alvarez M.I."/>
            <person name="Avalos J."/>
            <person name="Benito E.P."/>
            <person name="Benoit I."/>
            <person name="Burger G."/>
            <person name="Camino L.P."/>
            <person name="Canovas D."/>
            <person name="Cerda-Olmedo E."/>
            <person name="Cheng J.-F."/>
            <person name="Dominguez A."/>
            <person name="Elias M."/>
            <person name="Eslava A.P."/>
            <person name="Glaser F."/>
            <person name="Grimwood J."/>
            <person name="Gutierrez G."/>
            <person name="Heitman J."/>
            <person name="Henrissat B."/>
            <person name="Iturriaga E.A."/>
            <person name="Lang B.F."/>
            <person name="Lavin J.L."/>
            <person name="Lee S."/>
            <person name="Li W."/>
            <person name="Lindquist E."/>
            <person name="Lopez-Garcia S."/>
            <person name="Luque E.M."/>
            <person name="Marcos A.T."/>
            <person name="Martin J."/>
            <person name="McCluskey K."/>
            <person name="Medina H.R."/>
            <person name="Miralles-Duran A."/>
            <person name="Miyazaki A."/>
            <person name="Munoz-Torres E."/>
            <person name="Oguiza J.A."/>
            <person name="Ohm R."/>
            <person name="Olmedo M."/>
            <person name="Orejas M."/>
            <person name="Ortiz-Castellanos L."/>
            <person name="Pisabarro A.G."/>
            <person name="Rodriguez-Romero J."/>
            <person name="Ruiz-Herrera J."/>
            <person name="Ruiz-Vazquez R."/>
            <person name="Sanz C."/>
            <person name="Schackwitz W."/>
            <person name="Schmutz J."/>
            <person name="Shahriari M."/>
            <person name="Shelest E."/>
            <person name="Silva-Franco F."/>
            <person name="Soanes D."/>
            <person name="Syed K."/>
            <person name="Tagua V.G."/>
            <person name="Talbot N.J."/>
            <person name="Thon M."/>
            <person name="De vries R.P."/>
            <person name="Wiebenga A."/>
            <person name="Yadav J.S."/>
            <person name="Braun E.L."/>
            <person name="Baker S."/>
            <person name="Garre V."/>
            <person name="Horwitz B."/>
            <person name="Torres-Martinez S."/>
            <person name="Idnurm A."/>
            <person name="Herrera-Estrella A."/>
            <person name="Gabaldon T."/>
            <person name="Grigoriev I.V."/>
        </authorList>
    </citation>
    <scope>NUCLEOTIDE SEQUENCE [LARGE SCALE GENOMIC DNA]</scope>
    <source>
        <strain evidence="2">NRRL 1555(-)</strain>
    </source>
</reference>
<dbReference type="OrthoDB" id="3039677at2759"/>
<dbReference type="EMBL" id="KV440980">
    <property type="protein sequence ID" value="OAD74052.1"/>
    <property type="molecule type" value="Genomic_DNA"/>
</dbReference>
<dbReference type="InParanoid" id="A0A162U7D0"/>
<dbReference type="PANTHER" id="PTHR46579">
    <property type="entry name" value="F5/8 TYPE C DOMAIN-CONTAINING PROTEIN-RELATED"/>
    <property type="match status" value="1"/>
</dbReference>
<dbReference type="VEuPathDB" id="FungiDB:PHYBLDRAFT_112449"/>
<accession>A0A162U7D0</accession>